<dbReference type="Proteomes" id="UP000198615">
    <property type="component" value="Unassembled WGS sequence"/>
</dbReference>
<dbReference type="AlphaFoldDB" id="A0A8G2EYI3"/>
<sequence length="73" mass="8546">MRTLYRNADGSGRLELLERFDFNLVLEMRAHREGKTAAFGHVWRRDNREDIQAAKDLSEAIAQWAAFHESRLT</sequence>
<comment type="caution">
    <text evidence="1">The sequence shown here is derived from an EMBL/GenBank/DDBJ whole genome shotgun (WGS) entry which is preliminary data.</text>
</comment>
<gene>
    <name evidence="1" type="ORF">SAMN05660686_02496</name>
</gene>
<proteinExistence type="predicted"/>
<reference evidence="1 2" key="1">
    <citation type="submission" date="2016-10" db="EMBL/GenBank/DDBJ databases">
        <authorList>
            <person name="Varghese N."/>
            <person name="Submissions S."/>
        </authorList>
    </citation>
    <scope>NUCLEOTIDE SEQUENCE [LARGE SCALE GENOMIC DNA]</scope>
    <source>
        <strain evidence="1 2">DSM 18839</strain>
    </source>
</reference>
<evidence type="ECO:0000313" key="2">
    <source>
        <dbReference type="Proteomes" id="UP000198615"/>
    </source>
</evidence>
<name>A0A8G2EYI3_9PROT</name>
<dbReference type="RefSeq" id="WP_093150731.1">
    <property type="nucleotide sequence ID" value="NZ_FNBW01000007.1"/>
</dbReference>
<keyword evidence="2" id="KW-1185">Reference proteome</keyword>
<accession>A0A8G2EYI3</accession>
<organism evidence="1 2">
    <name type="scientific">Thalassobaculum litoreum DSM 18839</name>
    <dbReference type="NCBI Taxonomy" id="1123362"/>
    <lineage>
        <taxon>Bacteria</taxon>
        <taxon>Pseudomonadati</taxon>
        <taxon>Pseudomonadota</taxon>
        <taxon>Alphaproteobacteria</taxon>
        <taxon>Rhodospirillales</taxon>
        <taxon>Thalassobaculaceae</taxon>
        <taxon>Thalassobaculum</taxon>
    </lineage>
</organism>
<dbReference type="EMBL" id="FNBW01000007">
    <property type="protein sequence ID" value="SDF84110.1"/>
    <property type="molecule type" value="Genomic_DNA"/>
</dbReference>
<protein>
    <submittedName>
        <fullName evidence="1">Uncharacterized protein</fullName>
    </submittedName>
</protein>
<evidence type="ECO:0000313" key="1">
    <source>
        <dbReference type="EMBL" id="SDF84110.1"/>
    </source>
</evidence>